<evidence type="ECO:0000259" key="5">
    <source>
        <dbReference type="PROSITE" id="PS50893"/>
    </source>
</evidence>
<dbReference type="AlphaFoldDB" id="A0A402AXE6"/>
<dbReference type="InterPro" id="IPR017871">
    <property type="entry name" value="ABC_transporter-like_CS"/>
</dbReference>
<dbReference type="PROSITE" id="PS50893">
    <property type="entry name" value="ABC_TRANSPORTER_2"/>
    <property type="match status" value="1"/>
</dbReference>
<dbReference type="SUPFAM" id="SSF52540">
    <property type="entry name" value="P-loop containing nucleoside triphosphate hydrolases"/>
    <property type="match status" value="1"/>
</dbReference>
<evidence type="ECO:0000256" key="1">
    <source>
        <dbReference type="ARBA" id="ARBA00005417"/>
    </source>
</evidence>
<keyword evidence="4" id="KW-0067">ATP-binding</keyword>
<comment type="caution">
    <text evidence="6">The sequence shown here is derived from an EMBL/GenBank/DDBJ whole genome shotgun (WGS) entry which is preliminary data.</text>
</comment>
<evidence type="ECO:0000256" key="3">
    <source>
        <dbReference type="ARBA" id="ARBA00022741"/>
    </source>
</evidence>
<dbReference type="GO" id="GO:0005524">
    <property type="term" value="F:ATP binding"/>
    <property type="evidence" value="ECO:0007669"/>
    <property type="project" value="UniProtKB-KW"/>
</dbReference>
<evidence type="ECO:0000256" key="2">
    <source>
        <dbReference type="ARBA" id="ARBA00022448"/>
    </source>
</evidence>
<name>A0A402AXE6_9CHLR</name>
<evidence type="ECO:0000256" key="4">
    <source>
        <dbReference type="ARBA" id="ARBA00022840"/>
    </source>
</evidence>
<dbReference type="RefSeq" id="WP_218032201.1">
    <property type="nucleotide sequence ID" value="NZ_BIFS01000002.1"/>
</dbReference>
<protein>
    <recommendedName>
        <fullName evidence="5">ABC transporter domain-containing protein</fullName>
    </recommendedName>
</protein>
<keyword evidence="7" id="KW-1185">Reference proteome</keyword>
<dbReference type="InterPro" id="IPR003439">
    <property type="entry name" value="ABC_transporter-like_ATP-bd"/>
</dbReference>
<organism evidence="6 7">
    <name type="scientific">Dictyobacter kobayashii</name>
    <dbReference type="NCBI Taxonomy" id="2014872"/>
    <lineage>
        <taxon>Bacteria</taxon>
        <taxon>Bacillati</taxon>
        <taxon>Chloroflexota</taxon>
        <taxon>Ktedonobacteria</taxon>
        <taxon>Ktedonobacterales</taxon>
        <taxon>Dictyobacteraceae</taxon>
        <taxon>Dictyobacter</taxon>
    </lineage>
</organism>
<evidence type="ECO:0000313" key="7">
    <source>
        <dbReference type="Proteomes" id="UP000287188"/>
    </source>
</evidence>
<sequence length="203" mass="23004">MTQGIVATQLTKIYRSRKKQQWWRSVAEEKVAVRDLNFQIPAGQVTGLLGLNGAGKTTTIKMLSTLLAPTAGKIEIDGLDIDQHLTTVRRRVNMIAGGERMVYWRLTGRENLWYFAQLYDVEPRGLKQSIDELLQMVGLTDAADTVVERYSKGMKQRLQIARGLINDPSYLFLDEPTIGLDAPLLVICVKWCAQQPGMEREFY</sequence>
<gene>
    <name evidence="6" type="ORF">KDK_75330</name>
</gene>
<dbReference type="PANTHER" id="PTHR42711">
    <property type="entry name" value="ABC TRANSPORTER ATP-BINDING PROTEIN"/>
    <property type="match status" value="1"/>
</dbReference>
<proteinExistence type="inferred from homology"/>
<dbReference type="EMBL" id="BIFS01000002">
    <property type="protein sequence ID" value="GCE23733.1"/>
    <property type="molecule type" value="Genomic_DNA"/>
</dbReference>
<dbReference type="Proteomes" id="UP000287188">
    <property type="component" value="Unassembled WGS sequence"/>
</dbReference>
<dbReference type="InterPro" id="IPR027417">
    <property type="entry name" value="P-loop_NTPase"/>
</dbReference>
<dbReference type="Gene3D" id="3.40.50.300">
    <property type="entry name" value="P-loop containing nucleotide triphosphate hydrolases"/>
    <property type="match status" value="1"/>
</dbReference>
<keyword evidence="3" id="KW-0547">Nucleotide-binding</keyword>
<dbReference type="GO" id="GO:0016887">
    <property type="term" value="F:ATP hydrolysis activity"/>
    <property type="evidence" value="ECO:0007669"/>
    <property type="project" value="InterPro"/>
</dbReference>
<dbReference type="PANTHER" id="PTHR42711:SF5">
    <property type="entry name" value="ABC TRANSPORTER ATP-BINDING PROTEIN NATA"/>
    <property type="match status" value="1"/>
</dbReference>
<evidence type="ECO:0000313" key="6">
    <source>
        <dbReference type="EMBL" id="GCE23733.1"/>
    </source>
</evidence>
<dbReference type="InterPro" id="IPR050763">
    <property type="entry name" value="ABC_transporter_ATP-binding"/>
</dbReference>
<feature type="domain" description="ABC transporter" evidence="5">
    <location>
        <begin position="8"/>
        <end position="202"/>
    </location>
</feature>
<reference evidence="7" key="1">
    <citation type="submission" date="2018-12" db="EMBL/GenBank/DDBJ databases">
        <title>Tengunoibacter tsumagoiensis gen. nov., sp. nov., Dictyobacter kobayashii sp. nov., D. alpinus sp. nov., and D. joshuensis sp. nov. and description of Dictyobacteraceae fam. nov. within the order Ktedonobacterales isolated from Tengu-no-mugimeshi.</title>
        <authorList>
            <person name="Wang C.M."/>
            <person name="Zheng Y."/>
            <person name="Sakai Y."/>
            <person name="Toyoda A."/>
            <person name="Minakuchi Y."/>
            <person name="Abe K."/>
            <person name="Yokota A."/>
            <person name="Yabe S."/>
        </authorList>
    </citation>
    <scope>NUCLEOTIDE SEQUENCE [LARGE SCALE GENOMIC DNA]</scope>
    <source>
        <strain evidence="7">Uno11</strain>
    </source>
</reference>
<dbReference type="Pfam" id="PF00005">
    <property type="entry name" value="ABC_tran"/>
    <property type="match status" value="1"/>
</dbReference>
<keyword evidence="2" id="KW-0813">Transport</keyword>
<comment type="similarity">
    <text evidence="1">Belongs to the ABC transporter superfamily.</text>
</comment>
<accession>A0A402AXE6</accession>
<dbReference type="PROSITE" id="PS00211">
    <property type="entry name" value="ABC_TRANSPORTER_1"/>
    <property type="match status" value="1"/>
</dbReference>